<feature type="transmembrane region" description="Helical" evidence="1">
    <location>
        <begin position="27"/>
        <end position="46"/>
    </location>
</feature>
<keyword evidence="1" id="KW-1133">Transmembrane helix</keyword>
<sequence length="174" mass="18158">MSAQFYVFISMFGTYFRSGLGVGPDKLAFAASYAGAIFAGMSAFIVPGITRRVPLDQGLVGAILLVSLGRFAVFFWGDTYVRYLVISTIGVAGQATYLTFIATAVQAAAPAQLRATVGGTAQLCETVASVILPAIAGSVVETFGPFSHFLFSGSLALLAVVPASFVNSQSLKHE</sequence>
<keyword evidence="1" id="KW-0472">Membrane</keyword>
<name>A0A813HB82_POLGL</name>
<comment type="caution">
    <text evidence="2">The sequence shown here is derived from an EMBL/GenBank/DDBJ whole genome shotgun (WGS) entry which is preliminary data.</text>
</comment>
<evidence type="ECO:0008006" key="4">
    <source>
        <dbReference type="Google" id="ProtNLM"/>
    </source>
</evidence>
<protein>
    <recommendedName>
        <fullName evidence="4">Major facilitator superfamily (MFS) profile domain-containing protein</fullName>
    </recommendedName>
</protein>
<dbReference type="EMBL" id="CAJNNV010031156">
    <property type="protein sequence ID" value="CAE8634847.1"/>
    <property type="molecule type" value="Genomic_DNA"/>
</dbReference>
<keyword evidence="3" id="KW-1185">Reference proteome</keyword>
<feature type="transmembrane region" description="Helical" evidence="1">
    <location>
        <begin position="146"/>
        <end position="166"/>
    </location>
</feature>
<reference evidence="2" key="1">
    <citation type="submission" date="2021-02" db="EMBL/GenBank/DDBJ databases">
        <authorList>
            <person name="Dougan E. K."/>
            <person name="Rhodes N."/>
            <person name="Thang M."/>
            <person name="Chan C."/>
        </authorList>
    </citation>
    <scope>NUCLEOTIDE SEQUENCE</scope>
</reference>
<gene>
    <name evidence="2" type="ORF">PGLA1383_LOCUS50464</name>
</gene>
<keyword evidence="1" id="KW-0812">Transmembrane</keyword>
<evidence type="ECO:0000256" key="1">
    <source>
        <dbReference type="SAM" id="Phobius"/>
    </source>
</evidence>
<dbReference type="Gene3D" id="1.20.1250.20">
    <property type="entry name" value="MFS general substrate transporter like domains"/>
    <property type="match status" value="1"/>
</dbReference>
<evidence type="ECO:0000313" key="2">
    <source>
        <dbReference type="EMBL" id="CAE8634847.1"/>
    </source>
</evidence>
<dbReference type="InterPro" id="IPR036259">
    <property type="entry name" value="MFS_trans_sf"/>
</dbReference>
<feature type="transmembrane region" description="Helical" evidence="1">
    <location>
        <begin position="83"/>
        <end position="105"/>
    </location>
</feature>
<dbReference type="SUPFAM" id="SSF103473">
    <property type="entry name" value="MFS general substrate transporter"/>
    <property type="match status" value="1"/>
</dbReference>
<proteinExistence type="predicted"/>
<feature type="transmembrane region" description="Helical" evidence="1">
    <location>
        <begin position="58"/>
        <end position="77"/>
    </location>
</feature>
<organism evidence="2 3">
    <name type="scientific">Polarella glacialis</name>
    <name type="common">Dinoflagellate</name>
    <dbReference type="NCBI Taxonomy" id="89957"/>
    <lineage>
        <taxon>Eukaryota</taxon>
        <taxon>Sar</taxon>
        <taxon>Alveolata</taxon>
        <taxon>Dinophyceae</taxon>
        <taxon>Suessiales</taxon>
        <taxon>Suessiaceae</taxon>
        <taxon>Polarella</taxon>
    </lineage>
</organism>
<evidence type="ECO:0000313" key="3">
    <source>
        <dbReference type="Proteomes" id="UP000654075"/>
    </source>
</evidence>
<dbReference type="Proteomes" id="UP000654075">
    <property type="component" value="Unassembled WGS sequence"/>
</dbReference>
<dbReference type="AlphaFoldDB" id="A0A813HB82"/>
<accession>A0A813HB82</accession>